<dbReference type="OrthoDB" id="422206at2759"/>
<feature type="transmembrane region" description="Helical" evidence="5">
    <location>
        <begin position="207"/>
        <end position="226"/>
    </location>
</feature>
<protein>
    <submittedName>
        <fullName evidence="6">Uncharacterized protein</fullName>
    </submittedName>
</protein>
<feature type="transmembrane region" description="Helical" evidence="5">
    <location>
        <begin position="134"/>
        <end position="155"/>
    </location>
</feature>
<comment type="subcellular location">
    <subcellularLocation>
        <location evidence="1">Membrane</location>
        <topology evidence="1">Multi-pass membrane protein</topology>
    </subcellularLocation>
</comment>
<keyword evidence="2 5" id="KW-0812">Transmembrane</keyword>
<sequence>MLTYRQDREEQVPLITSRKDNWRWLVLFAFSVFSFSNSLMWITFAPCLYIFAQYYFGTSDTTTTNAINSLSSIYMIVYPFAIQFTFKYFEDISSAGCRLYPPGNGLRRGIMIGAVLNAISGGIRWFGATPSLNGFIILFLGQTIAAVAQVFMLSIPPRLAVAWFPETEINLATSVAVSANTLGVAAGCALTPLMIKHSTRETDIPELLFMQFIMCLIVLALIWFAFQKPPPYWRNMINEFNSADQSSQLWKQKRFLCMLGSYTIIMGAQCAIITLLAQILIPPFNQLIGEKHIGLLGAGMLFVGFPASISVGFYLDKTLNYRKVCTVLSIFTALSVLGMYISTEIRFLHGVIISCVCFGISSCAIAPVFFQFASELFYPVSEIIPTGYLFTFGNIGGVFFVAVMGWNEKMSDKFPMRLPMLCLTITMFLSIYFISGVKGTLKRTSHQQLHLP</sequence>
<dbReference type="PANTHER" id="PTHR10924">
    <property type="entry name" value="MAJOR FACILITATOR SUPERFAMILY PROTEIN-RELATED"/>
    <property type="match status" value="1"/>
</dbReference>
<feature type="transmembrane region" description="Helical" evidence="5">
    <location>
        <begin position="175"/>
        <end position="195"/>
    </location>
</feature>
<dbReference type="GO" id="GO:0020037">
    <property type="term" value="F:heme binding"/>
    <property type="evidence" value="ECO:0007669"/>
    <property type="project" value="TreeGrafter"/>
</dbReference>
<feature type="transmembrane region" description="Helical" evidence="5">
    <location>
        <begin position="418"/>
        <end position="437"/>
    </location>
</feature>
<feature type="transmembrane region" description="Helical" evidence="5">
    <location>
        <begin position="72"/>
        <end position="89"/>
    </location>
</feature>
<keyword evidence="7" id="KW-1185">Reference proteome</keyword>
<dbReference type="GO" id="GO:0016020">
    <property type="term" value="C:membrane"/>
    <property type="evidence" value="ECO:0007669"/>
    <property type="project" value="UniProtKB-SubCell"/>
</dbReference>
<proteinExistence type="predicted"/>
<feature type="transmembrane region" description="Helical" evidence="5">
    <location>
        <begin position="324"/>
        <end position="341"/>
    </location>
</feature>
<feature type="transmembrane region" description="Helical" evidence="5">
    <location>
        <begin position="347"/>
        <end position="373"/>
    </location>
</feature>
<keyword evidence="4 5" id="KW-0472">Membrane</keyword>
<feature type="transmembrane region" description="Helical" evidence="5">
    <location>
        <begin position="110"/>
        <end position="128"/>
    </location>
</feature>
<dbReference type="SUPFAM" id="SSF103473">
    <property type="entry name" value="MFS general substrate transporter"/>
    <property type="match status" value="1"/>
</dbReference>
<dbReference type="InterPro" id="IPR049680">
    <property type="entry name" value="FLVCR1-2_SLC49-like"/>
</dbReference>
<dbReference type="InterPro" id="IPR036259">
    <property type="entry name" value="MFS_trans_sf"/>
</dbReference>
<accession>A0A8H7VTL1</accession>
<dbReference type="Gene3D" id="1.20.1250.20">
    <property type="entry name" value="MFS general substrate transporter like domains"/>
    <property type="match status" value="2"/>
</dbReference>
<dbReference type="GO" id="GO:0097037">
    <property type="term" value="P:heme export"/>
    <property type="evidence" value="ECO:0007669"/>
    <property type="project" value="TreeGrafter"/>
</dbReference>
<evidence type="ECO:0000256" key="5">
    <source>
        <dbReference type="SAM" id="Phobius"/>
    </source>
</evidence>
<dbReference type="GO" id="GO:0015232">
    <property type="term" value="F:heme transmembrane transporter activity"/>
    <property type="evidence" value="ECO:0007669"/>
    <property type="project" value="TreeGrafter"/>
</dbReference>
<dbReference type="AlphaFoldDB" id="A0A8H7VTL1"/>
<feature type="transmembrane region" description="Helical" evidence="5">
    <location>
        <begin position="24"/>
        <end position="52"/>
    </location>
</feature>
<gene>
    <name evidence="6" type="ORF">INT48_000288</name>
</gene>
<dbReference type="PANTHER" id="PTHR10924:SF4">
    <property type="entry name" value="GH15861P"/>
    <property type="match status" value="1"/>
</dbReference>
<evidence type="ECO:0000256" key="4">
    <source>
        <dbReference type="ARBA" id="ARBA00023136"/>
    </source>
</evidence>
<evidence type="ECO:0000256" key="1">
    <source>
        <dbReference type="ARBA" id="ARBA00004141"/>
    </source>
</evidence>
<evidence type="ECO:0000313" key="7">
    <source>
        <dbReference type="Proteomes" id="UP000613177"/>
    </source>
</evidence>
<dbReference type="EMBL" id="JAEPRE010000061">
    <property type="protein sequence ID" value="KAG2234111.1"/>
    <property type="molecule type" value="Genomic_DNA"/>
</dbReference>
<feature type="transmembrane region" description="Helical" evidence="5">
    <location>
        <begin position="293"/>
        <end position="315"/>
    </location>
</feature>
<evidence type="ECO:0000256" key="3">
    <source>
        <dbReference type="ARBA" id="ARBA00022989"/>
    </source>
</evidence>
<feature type="transmembrane region" description="Helical" evidence="5">
    <location>
        <begin position="385"/>
        <end position="406"/>
    </location>
</feature>
<keyword evidence="3 5" id="KW-1133">Transmembrane helix</keyword>
<organism evidence="6 7">
    <name type="scientific">Thamnidium elegans</name>
    <dbReference type="NCBI Taxonomy" id="101142"/>
    <lineage>
        <taxon>Eukaryota</taxon>
        <taxon>Fungi</taxon>
        <taxon>Fungi incertae sedis</taxon>
        <taxon>Mucoromycota</taxon>
        <taxon>Mucoromycotina</taxon>
        <taxon>Mucoromycetes</taxon>
        <taxon>Mucorales</taxon>
        <taxon>Mucorineae</taxon>
        <taxon>Mucoraceae</taxon>
        <taxon>Thamnidium</taxon>
    </lineage>
</organism>
<dbReference type="InterPro" id="IPR011701">
    <property type="entry name" value="MFS"/>
</dbReference>
<feature type="transmembrane region" description="Helical" evidence="5">
    <location>
        <begin position="255"/>
        <end position="281"/>
    </location>
</feature>
<evidence type="ECO:0000256" key="2">
    <source>
        <dbReference type="ARBA" id="ARBA00022692"/>
    </source>
</evidence>
<name>A0A8H7VTL1_9FUNG</name>
<evidence type="ECO:0000313" key="6">
    <source>
        <dbReference type="EMBL" id="KAG2234111.1"/>
    </source>
</evidence>
<comment type="caution">
    <text evidence="6">The sequence shown here is derived from an EMBL/GenBank/DDBJ whole genome shotgun (WGS) entry which is preliminary data.</text>
</comment>
<reference evidence="6" key="1">
    <citation type="submission" date="2021-01" db="EMBL/GenBank/DDBJ databases">
        <title>Metabolic potential, ecology and presence of endohyphal bacteria is reflected in genomic diversity of Mucoromycotina.</title>
        <authorList>
            <person name="Muszewska A."/>
            <person name="Okrasinska A."/>
            <person name="Steczkiewicz K."/>
            <person name="Drgas O."/>
            <person name="Orlowska M."/>
            <person name="Perlinska-Lenart U."/>
            <person name="Aleksandrzak-Piekarczyk T."/>
            <person name="Szatraj K."/>
            <person name="Zielenkiewicz U."/>
            <person name="Pilsyk S."/>
            <person name="Malc E."/>
            <person name="Mieczkowski P."/>
            <person name="Kruszewska J.S."/>
            <person name="Biernat P."/>
            <person name="Pawlowska J."/>
        </authorList>
    </citation>
    <scope>NUCLEOTIDE SEQUENCE</scope>
    <source>
        <strain evidence="6">WA0000018081</strain>
    </source>
</reference>
<dbReference type="Proteomes" id="UP000613177">
    <property type="component" value="Unassembled WGS sequence"/>
</dbReference>
<dbReference type="Pfam" id="PF07690">
    <property type="entry name" value="MFS_1"/>
    <property type="match status" value="1"/>
</dbReference>